<dbReference type="Gene3D" id="2.130.10.10">
    <property type="entry name" value="YVTN repeat-like/Quinoprotein amine dehydrogenase"/>
    <property type="match status" value="5"/>
</dbReference>
<feature type="repeat" description="WD" evidence="3">
    <location>
        <begin position="1049"/>
        <end position="1090"/>
    </location>
</feature>
<feature type="repeat" description="WD" evidence="3">
    <location>
        <begin position="1178"/>
        <end position="1219"/>
    </location>
</feature>
<feature type="region of interest" description="Disordered" evidence="4">
    <location>
        <begin position="70"/>
        <end position="190"/>
    </location>
</feature>
<feature type="domain" description="Nephrocystin 3-like N-terminal" evidence="5">
    <location>
        <begin position="422"/>
        <end position="578"/>
    </location>
</feature>
<feature type="repeat" description="WD" evidence="3">
    <location>
        <begin position="1477"/>
        <end position="1518"/>
    </location>
</feature>
<feature type="repeat" description="WD" evidence="3">
    <location>
        <begin position="1309"/>
        <end position="1349"/>
    </location>
</feature>
<keyword evidence="2" id="KW-0677">Repeat</keyword>
<dbReference type="InterPro" id="IPR056884">
    <property type="entry name" value="NPHP3-like_N"/>
</dbReference>
<feature type="repeat" description="WD" evidence="3">
    <location>
        <begin position="1136"/>
        <end position="1176"/>
    </location>
</feature>
<dbReference type="PRINTS" id="PR00320">
    <property type="entry name" value="GPROTEINBRPT"/>
</dbReference>
<dbReference type="PANTHER" id="PTHR44129">
    <property type="entry name" value="WD REPEAT-CONTAINING PROTEIN POP1"/>
    <property type="match status" value="1"/>
</dbReference>
<evidence type="ECO:0000313" key="7">
    <source>
        <dbReference type="Proteomes" id="UP000541558"/>
    </source>
</evidence>
<dbReference type="Pfam" id="PF00400">
    <property type="entry name" value="WD40"/>
    <property type="match status" value="14"/>
</dbReference>
<dbReference type="Proteomes" id="UP000541558">
    <property type="component" value="Unassembled WGS sequence"/>
</dbReference>
<dbReference type="PROSITE" id="PS50294">
    <property type="entry name" value="WD_REPEATS_REGION"/>
    <property type="match status" value="13"/>
</dbReference>
<feature type="repeat" description="WD" evidence="3">
    <location>
        <begin position="1221"/>
        <end position="1251"/>
    </location>
</feature>
<feature type="repeat" description="WD" evidence="3">
    <location>
        <begin position="1441"/>
        <end position="1475"/>
    </location>
</feature>
<dbReference type="CDD" id="cd00200">
    <property type="entry name" value="WD40"/>
    <property type="match status" value="2"/>
</dbReference>
<sequence length="1663" mass="183199">MSTAMTEGQRDVLSEAKIRLYHENSVSVRLTCPSLVLGPDDRPRLQSMKILVFAVGVEARGIDELGLTRSKSGWFDSNRRSPSGPVQMDPPDRHEPPRKRDRFKGWFTKHLTKSSTSSPSRSQEPFHAKGSRLRTPHPPLGTTAKPREGTNQASISEGDAIENLNRDEQDALDNPASMPPQLASTDRYTVDINRERYSSPTYEAPSTGRKVYEGVKTTLRAIERATDVFTPLKSTAAALLVICDTIDAYGENREELERLLKRVDVVSSIMASWPTDASQGAEDRFSGLSRTLVDMQKLLMRKVDENRSKLERTMLTAQDKQEVLKLTREIELAIELALFEATATNERRTLQIVDGIGWIKDRFRIIEETNGALCNVEGAIEFLWKSELLKKLGSIDGGEYNNPERGSECVPGTRLSLLSMLLAWAEDQLSPHLFWLNGLAGTGKTAVAKTLCSKLKERGLLGATHFCTIKESELRNVYLIIPTLAKILAQENPKFGAALQQILADDGSCRNPTKMQLKDQYAKFILRPAEQAFRPDEIVVLCVDALDECDDKEAIEGFLSAILSQAPTTSIKFFLTSRPERALRQPFKKFDSTQHKSLRLHEIDAKDVHADITLFLDNYFKRNPEIYEQYRQNWPPPEIEKIADYSGNLFIVASTAIKYITSSNTSCLDRFQEFTQRTSDLKSKGVDDLYRRILSEAFSDLEEGEVKQIHSGLSLLVTAQKPLSVHDYGKLLGTTARKVRGAFNALHSVVQLPEDGDDKGSISIFHASFFDYLTSEKLGTQRWAVVVSVAHSATAEACFRIMDSLLCFGVSGAQTSYRSNDDQPTLLSIATELVYACTAWGEHVISAGVDDHWQSKLRDFLSGSMVLHWLEALSVAKDVQYAYTILWRLAKVLGPTELGSLLSEVGDFAHNFRTPISHSVPHLYLSALPWYAAIKKPTQFSFPGFKGVPKLHHRPLGGRHVLTLNAGLSILSVAFSPDSKYFASGDCAGFVRIFNVQTGQEVGGPFTGHADAVLSVAFSPDGRKIASGSLDKTVRVWDAQTAQLALDPFIGHTDNINSVGFSPDGRYIVSGSDDETVRVWDAQLGQPALDLSAIQTREVRSVGFSPNGRYIVIGSSDKTIQVWDTQACQPVLDRLFIGHTGSVRSVAFSPDGKKVVSGGDDTIRVWDAQTGLPVLDPLTGHRDGVQSVAFSPDGSHIVSGSYDKTVRVWDAKTGQPAMVPFIGHSHSVSSVAFSPDGRHVMSGSDDGTIIIQVWDVQTSQATSDPWWGHTDYVTSVAFSPDGRYIVSGSLDKTVGVWDVQEGQTALDPYTGHRDFVFSVAFSPDGRHVASSSGETIHLWDIRTGKMALDTPIVGNGSRVAFSPDGKHIVSASKDKTVRVWDARTGKPALEPFKGHTGYIRSVAFSPDGRYIASGSDDKTVRVWDVEAGQPTMAPFEGHTSVRSVAFSPDGRHVASGLRDKTIQLWDTQTGQVTMGTFKGHKDVVNSVAFSPNGRYIASCSYDNTVRVWDVQTGKAALDPFIGHTRGITSVAFSPDGSCIASGSDDKTVRVWKLPQALGARGSQEPLFLHEYSYGCATIGEDGWLQNTNGDLLMWIPPFCHEGLYVCGLQEILANVPTTKIELRDAVFHGEHWLRCGEDLPLGQPAAEYEHWPLTRPTTYLSQD</sequence>
<keyword evidence="7" id="KW-1185">Reference proteome</keyword>
<dbReference type="OrthoDB" id="538223at2759"/>
<name>A0A8H5BWB8_9AGAR</name>
<evidence type="ECO:0000256" key="1">
    <source>
        <dbReference type="ARBA" id="ARBA00022574"/>
    </source>
</evidence>
<dbReference type="SUPFAM" id="SSF50978">
    <property type="entry name" value="WD40 repeat-like"/>
    <property type="match status" value="2"/>
</dbReference>
<dbReference type="InterPro" id="IPR001680">
    <property type="entry name" value="WD40_rpt"/>
</dbReference>
<dbReference type="EMBL" id="JAACJK010000116">
    <property type="protein sequence ID" value="KAF5330196.1"/>
    <property type="molecule type" value="Genomic_DNA"/>
</dbReference>
<dbReference type="SMART" id="SM00320">
    <property type="entry name" value="WD40"/>
    <property type="match status" value="14"/>
</dbReference>
<feature type="repeat" description="WD" evidence="3">
    <location>
        <begin position="1006"/>
        <end position="1047"/>
    </location>
</feature>
<dbReference type="InterPro" id="IPR059179">
    <property type="entry name" value="MLKL-like_MCAfunc"/>
</dbReference>
<dbReference type="CDD" id="cd21037">
    <property type="entry name" value="MLKL_NTD"/>
    <property type="match status" value="1"/>
</dbReference>
<evidence type="ECO:0000256" key="3">
    <source>
        <dbReference type="PROSITE-ProRule" id="PRU00221"/>
    </source>
</evidence>
<dbReference type="InterPro" id="IPR036322">
    <property type="entry name" value="WD40_repeat_dom_sf"/>
</dbReference>
<evidence type="ECO:0000313" key="6">
    <source>
        <dbReference type="EMBL" id="KAF5330196.1"/>
    </source>
</evidence>
<organism evidence="6 7">
    <name type="scientific">Ephemerocybe angulata</name>
    <dbReference type="NCBI Taxonomy" id="980116"/>
    <lineage>
        <taxon>Eukaryota</taxon>
        <taxon>Fungi</taxon>
        <taxon>Dikarya</taxon>
        <taxon>Basidiomycota</taxon>
        <taxon>Agaricomycotina</taxon>
        <taxon>Agaricomycetes</taxon>
        <taxon>Agaricomycetidae</taxon>
        <taxon>Agaricales</taxon>
        <taxon>Agaricineae</taxon>
        <taxon>Psathyrellaceae</taxon>
        <taxon>Ephemerocybe</taxon>
    </lineage>
</organism>
<protein>
    <recommendedName>
        <fullName evidence="5">Nephrocystin 3-like N-terminal domain-containing protein</fullName>
    </recommendedName>
</protein>
<dbReference type="InterPro" id="IPR027417">
    <property type="entry name" value="P-loop_NTPase"/>
</dbReference>
<evidence type="ECO:0000256" key="4">
    <source>
        <dbReference type="SAM" id="MobiDB-lite"/>
    </source>
</evidence>
<comment type="caution">
    <text evidence="6">The sequence shown here is derived from an EMBL/GenBank/DDBJ whole genome shotgun (WGS) entry which is preliminary data.</text>
</comment>
<gene>
    <name evidence="6" type="ORF">D9611_010572</name>
</gene>
<reference evidence="6 7" key="1">
    <citation type="journal article" date="2020" name="ISME J.">
        <title>Uncovering the hidden diversity of litter-decomposition mechanisms in mushroom-forming fungi.</title>
        <authorList>
            <person name="Floudas D."/>
            <person name="Bentzer J."/>
            <person name="Ahren D."/>
            <person name="Johansson T."/>
            <person name="Persson P."/>
            <person name="Tunlid A."/>
        </authorList>
    </citation>
    <scope>NUCLEOTIDE SEQUENCE [LARGE SCALE GENOMIC DNA]</scope>
    <source>
        <strain evidence="6 7">CBS 175.51</strain>
    </source>
</reference>
<dbReference type="InterPro" id="IPR015943">
    <property type="entry name" value="WD40/YVTN_repeat-like_dom_sf"/>
</dbReference>
<dbReference type="Gene3D" id="3.40.50.300">
    <property type="entry name" value="P-loop containing nucleotide triphosphate hydrolases"/>
    <property type="match status" value="1"/>
</dbReference>
<dbReference type="InterPro" id="IPR019775">
    <property type="entry name" value="WD40_repeat_CS"/>
</dbReference>
<dbReference type="PROSITE" id="PS50082">
    <property type="entry name" value="WD_REPEATS_2"/>
    <property type="match status" value="13"/>
</dbReference>
<evidence type="ECO:0000259" key="5">
    <source>
        <dbReference type="Pfam" id="PF24883"/>
    </source>
</evidence>
<keyword evidence="1 3" id="KW-0853">WD repeat</keyword>
<proteinExistence type="predicted"/>
<feature type="repeat" description="WD" evidence="3">
    <location>
        <begin position="1520"/>
        <end position="1553"/>
    </location>
</feature>
<dbReference type="InterPro" id="IPR020472">
    <property type="entry name" value="WD40_PAC1"/>
</dbReference>
<dbReference type="Pfam" id="PF24883">
    <property type="entry name" value="NPHP3_N"/>
    <property type="match status" value="1"/>
</dbReference>
<feature type="repeat" description="WD" evidence="3">
    <location>
        <begin position="1359"/>
        <end position="1390"/>
    </location>
</feature>
<dbReference type="SUPFAM" id="SSF52540">
    <property type="entry name" value="P-loop containing nucleoside triphosphate hydrolases"/>
    <property type="match status" value="1"/>
</dbReference>
<dbReference type="PROSITE" id="PS00678">
    <property type="entry name" value="WD_REPEATS_1"/>
    <property type="match status" value="7"/>
</dbReference>
<accession>A0A8H5BWB8</accession>
<feature type="repeat" description="WD" evidence="3">
    <location>
        <begin position="1392"/>
        <end position="1433"/>
    </location>
</feature>
<feature type="repeat" description="WD" evidence="3">
    <location>
        <begin position="1092"/>
        <end position="1133"/>
    </location>
</feature>
<evidence type="ECO:0000256" key="2">
    <source>
        <dbReference type="ARBA" id="ARBA00022737"/>
    </source>
</evidence>
<dbReference type="InterPro" id="IPR050349">
    <property type="entry name" value="WD_LIS1/nudF_dynein_reg"/>
</dbReference>
<feature type="repeat" description="WD" evidence="3">
    <location>
        <begin position="1266"/>
        <end position="1307"/>
    </location>
</feature>